<evidence type="ECO:0000256" key="3">
    <source>
        <dbReference type="PROSITE-ProRule" id="PRU00176"/>
    </source>
</evidence>
<keyword evidence="1" id="KW-0677">Repeat</keyword>
<reference evidence="6 7" key="1">
    <citation type="journal article" date="2015" name="Fungal Genet. Biol.">
        <title>Evolution of novel wood decay mechanisms in Agaricales revealed by the genome sequences of Fistulina hepatica and Cylindrobasidium torrendii.</title>
        <authorList>
            <person name="Floudas D."/>
            <person name="Held B.W."/>
            <person name="Riley R."/>
            <person name="Nagy L.G."/>
            <person name="Koehler G."/>
            <person name="Ransdell A.S."/>
            <person name="Younus H."/>
            <person name="Chow J."/>
            <person name="Chiniquy J."/>
            <person name="Lipzen A."/>
            <person name="Tritt A."/>
            <person name="Sun H."/>
            <person name="Haridas S."/>
            <person name="LaButti K."/>
            <person name="Ohm R.A."/>
            <person name="Kues U."/>
            <person name="Blanchette R.A."/>
            <person name="Grigoriev I.V."/>
            <person name="Minto R.E."/>
            <person name="Hibbett D.S."/>
        </authorList>
    </citation>
    <scope>NUCLEOTIDE SEQUENCE [LARGE SCALE GENOMIC DNA]</scope>
    <source>
        <strain evidence="6 7">FP15055 ss-10</strain>
    </source>
</reference>
<feature type="domain" description="RRM" evidence="5">
    <location>
        <begin position="84"/>
        <end position="171"/>
    </location>
</feature>
<keyword evidence="2 3" id="KW-0694">RNA-binding</keyword>
<feature type="domain" description="RRM" evidence="5">
    <location>
        <begin position="188"/>
        <end position="296"/>
    </location>
</feature>
<evidence type="ECO:0000259" key="5">
    <source>
        <dbReference type="PROSITE" id="PS50102"/>
    </source>
</evidence>
<dbReference type="SMART" id="SM00360">
    <property type="entry name" value="RRM"/>
    <property type="match status" value="2"/>
</dbReference>
<feature type="region of interest" description="Disordered" evidence="4">
    <location>
        <begin position="151"/>
        <end position="187"/>
    </location>
</feature>
<evidence type="ECO:0000256" key="2">
    <source>
        <dbReference type="ARBA" id="ARBA00022884"/>
    </source>
</evidence>
<dbReference type="PANTHER" id="PTHR24012">
    <property type="entry name" value="RNA BINDING PROTEIN"/>
    <property type="match status" value="1"/>
</dbReference>
<organism evidence="6 7">
    <name type="scientific">Cylindrobasidium torrendii FP15055 ss-10</name>
    <dbReference type="NCBI Taxonomy" id="1314674"/>
    <lineage>
        <taxon>Eukaryota</taxon>
        <taxon>Fungi</taxon>
        <taxon>Dikarya</taxon>
        <taxon>Basidiomycota</taxon>
        <taxon>Agaricomycotina</taxon>
        <taxon>Agaricomycetes</taxon>
        <taxon>Agaricomycetidae</taxon>
        <taxon>Agaricales</taxon>
        <taxon>Marasmiineae</taxon>
        <taxon>Physalacriaceae</taxon>
        <taxon>Cylindrobasidium</taxon>
    </lineage>
</organism>
<dbReference type="SUPFAM" id="SSF54928">
    <property type="entry name" value="RNA-binding domain, RBD"/>
    <property type="match status" value="2"/>
</dbReference>
<feature type="region of interest" description="Disordered" evidence="4">
    <location>
        <begin position="52"/>
        <end position="83"/>
    </location>
</feature>
<dbReference type="AlphaFoldDB" id="A0A0D7AX82"/>
<evidence type="ECO:0000256" key="1">
    <source>
        <dbReference type="ARBA" id="ARBA00022737"/>
    </source>
</evidence>
<feature type="compositionally biased region" description="Polar residues" evidence="4">
    <location>
        <begin position="62"/>
        <end position="71"/>
    </location>
</feature>
<dbReference type="Gene3D" id="3.30.70.330">
    <property type="match status" value="2"/>
</dbReference>
<keyword evidence="7" id="KW-1185">Reference proteome</keyword>
<protein>
    <recommendedName>
        <fullName evidence="5">RRM domain-containing protein</fullName>
    </recommendedName>
</protein>
<accession>A0A0D7AX82</accession>
<dbReference type="OrthoDB" id="439808at2759"/>
<dbReference type="EMBL" id="KN880781">
    <property type="protein sequence ID" value="KIY62469.1"/>
    <property type="molecule type" value="Genomic_DNA"/>
</dbReference>
<evidence type="ECO:0000313" key="7">
    <source>
        <dbReference type="Proteomes" id="UP000054007"/>
    </source>
</evidence>
<dbReference type="PROSITE" id="PS50102">
    <property type="entry name" value="RRM"/>
    <property type="match status" value="2"/>
</dbReference>
<name>A0A0D7AX82_9AGAR</name>
<gene>
    <name evidence="6" type="ORF">CYLTODRAFT_494605</name>
</gene>
<evidence type="ECO:0000256" key="4">
    <source>
        <dbReference type="SAM" id="MobiDB-lite"/>
    </source>
</evidence>
<sequence>MLRLACLARRVSYTRPSTLLLSPSTCLRSQLICQGASCRAFSSSVTSRDLANTKAQEGGSNGAQTTESTTEIEAGVPKSGGHPLRLYIGGIPPSTTRKDLNTIFTARGIDPHRFQRKSTKSHNGEQSYGFLHFDTPAETQAFLEANTAKPLSLPRRGSTPAATLRVEPSGAQQRPGHRQARSEGPPTKTLYITPLPNHTTPADIRDAFAPFGSVARVKLRNLDEFKAPRENYLPRTTAHIEFADIEGAIALRKAAGRDWKGENETNAHRAPDAVGDAGEEVVRVLGVRIRAQYSAPPKVQA</sequence>
<dbReference type="CDD" id="cd00590">
    <property type="entry name" value="RRM_SF"/>
    <property type="match status" value="2"/>
</dbReference>
<dbReference type="InterPro" id="IPR035979">
    <property type="entry name" value="RBD_domain_sf"/>
</dbReference>
<dbReference type="InterPro" id="IPR000504">
    <property type="entry name" value="RRM_dom"/>
</dbReference>
<dbReference type="Pfam" id="PF00076">
    <property type="entry name" value="RRM_1"/>
    <property type="match status" value="2"/>
</dbReference>
<dbReference type="Proteomes" id="UP000054007">
    <property type="component" value="Unassembled WGS sequence"/>
</dbReference>
<dbReference type="InterPro" id="IPR012677">
    <property type="entry name" value="Nucleotide-bd_a/b_plait_sf"/>
</dbReference>
<evidence type="ECO:0000313" key="6">
    <source>
        <dbReference type="EMBL" id="KIY62469.1"/>
    </source>
</evidence>
<proteinExistence type="predicted"/>
<dbReference type="GO" id="GO:0003723">
    <property type="term" value="F:RNA binding"/>
    <property type="evidence" value="ECO:0007669"/>
    <property type="project" value="UniProtKB-UniRule"/>
</dbReference>